<dbReference type="Proteomes" id="UP000038010">
    <property type="component" value="Unassembled WGS sequence"/>
</dbReference>
<name>A0A0N0NQ41_9EURO</name>
<dbReference type="STRING" id="1664694.A0A0N0NQ41"/>
<dbReference type="InterPro" id="IPR017853">
    <property type="entry name" value="GH"/>
</dbReference>
<keyword evidence="4" id="KW-0326">Glycosidase</keyword>
<dbReference type="VEuPathDB" id="FungiDB:AB675_6807"/>
<dbReference type="PANTHER" id="PTHR30480:SF8">
    <property type="entry name" value="PUTATIVE (AFU_ORTHOLOGUE AFUA_8G04060)-RELATED"/>
    <property type="match status" value="1"/>
</dbReference>
<dbReference type="InterPro" id="IPR050226">
    <property type="entry name" value="NagZ_Beta-hexosaminidase"/>
</dbReference>
<dbReference type="Gene3D" id="3.40.50.1700">
    <property type="entry name" value="Glycoside hydrolase family 3 C-terminal domain"/>
    <property type="match status" value="1"/>
</dbReference>
<comment type="caution">
    <text evidence="7">The sequence shown here is derived from an EMBL/GenBank/DDBJ whole genome shotgun (WGS) entry which is preliminary data.</text>
</comment>
<dbReference type="InterPro" id="IPR016181">
    <property type="entry name" value="Acyl_CoA_acyltransferase"/>
</dbReference>
<dbReference type="InterPro" id="IPR036881">
    <property type="entry name" value="Glyco_hydro_3_C_sf"/>
</dbReference>
<sequence>MAATNGDGPAVWDEARQLGQLFMMGFEGTEISDQVRTLIEQYHVGSILLTAKNLKSAAQTTQLVLDLQQIAHDAGHPVPLLIAIDQENGGVNSLYDEIYIRQFPSAMGMAAAGSKKLAKDIARATAQELGSCGINYILGPVLDVLTNARNQPLGVRSIGDDPLEVSAYGVAMMAGYQEAGLATCGKHFPSYGNLEFFGPPTDVPTITESLESLSQSALVPFRNAIAGGIDSMMVGGVAMSSSGVNVMHACLSEQIVRDLLRNEMRFEGVVISECLEMEALSRNIGISGGTVMAFQAGCDLILTCRSLSVQEEAINGLKAGLDNGNIERFRIQESLNRILTMKNCTSWERAFAPLGVENLTRLQPLHTNLSTAAYNKSITIVRDQKRYLPLSRTIQPEEELLLLTPLVKPLPASANARLHQDSAELSVSDPGFSWDPNASVMSGERVFREFGRAFARQRNGKVSHTSYTANGLRPLHETLLNRAAAVIVVTADSGRNKYQNGFAKHVSMMCKLSLGSIGQMKEKPCIVIAVSSPFDFAADTSIGTYVCTYDFTETALQAAVKVVYGEISATGMLPGSLGHKHQSKPTRQQWLVENFKEERDAVALDTLLRESARDKGRSAQLLQNATSNTFLLRNPSVDEAHFVVRNSTTKQLFGFCATYYSRASKTGHIAAIVVDPGRRRLSIGHSLHDRAIRALLQNEGIEKFQLGTNLPNVFLGIPKGDVAEYKVLRQWFAKLGWNVSLSTTVCSMSIDDLATWAPPEGLGKALSSADTKFDQVSGAEYAGPISDLLKRSRHSDLVDMYKMALDNKESSSIIRAKRASDGSVVGTLLMLKYDSRITRYVPSMESGIRGCISAPVISAHDRHSLLQGLVLLGVRQLKRQGASAVVFDKVNEDGALKYLYELGFQVVHTFDELNADPQHWTG</sequence>
<dbReference type="OrthoDB" id="4215304at2759"/>
<dbReference type="AlphaFoldDB" id="A0A0N0NQ41"/>
<evidence type="ECO:0000256" key="4">
    <source>
        <dbReference type="ARBA" id="ARBA00023295"/>
    </source>
</evidence>
<evidence type="ECO:0000313" key="7">
    <source>
        <dbReference type="EMBL" id="KPI43468.1"/>
    </source>
</evidence>
<gene>
    <name evidence="7" type="ORF">AB675_6807</name>
</gene>
<dbReference type="EMBL" id="LFJN01000005">
    <property type="protein sequence ID" value="KPI43468.1"/>
    <property type="molecule type" value="Genomic_DNA"/>
</dbReference>
<dbReference type="FunFam" id="3.40.50.1700:FF:000013">
    <property type="entry name" value="Glycoside hydrolase family 3 protein"/>
    <property type="match status" value="1"/>
</dbReference>
<evidence type="ECO:0000313" key="8">
    <source>
        <dbReference type="Proteomes" id="UP000038010"/>
    </source>
</evidence>
<dbReference type="SUPFAM" id="SSF51445">
    <property type="entry name" value="(Trans)glycosidases"/>
    <property type="match status" value="1"/>
</dbReference>
<accession>A0A0N0NQ41</accession>
<dbReference type="PANTHER" id="PTHR30480">
    <property type="entry name" value="BETA-HEXOSAMINIDASE-RELATED"/>
    <property type="match status" value="1"/>
</dbReference>
<reference evidence="7 8" key="1">
    <citation type="submission" date="2015-06" db="EMBL/GenBank/DDBJ databases">
        <title>Draft genome of the ant-associated black yeast Phialophora attae CBS 131958.</title>
        <authorList>
            <person name="Moreno L.F."/>
            <person name="Stielow B.J."/>
            <person name="de Hoog S."/>
            <person name="Vicente V.A."/>
            <person name="Weiss V.A."/>
            <person name="de Vries M."/>
            <person name="Cruz L.M."/>
            <person name="Souza E.M."/>
        </authorList>
    </citation>
    <scope>NUCLEOTIDE SEQUENCE [LARGE SCALE GENOMIC DNA]</scope>
    <source>
        <strain evidence="7 8">CBS 131958</strain>
    </source>
</reference>
<dbReference type="InterPro" id="IPR001764">
    <property type="entry name" value="Glyco_hydro_3_N"/>
</dbReference>
<dbReference type="RefSeq" id="XP_018003431.1">
    <property type="nucleotide sequence ID" value="XM_018147126.1"/>
</dbReference>
<evidence type="ECO:0000256" key="2">
    <source>
        <dbReference type="ARBA" id="ARBA00022801"/>
    </source>
</evidence>
<protein>
    <submittedName>
        <fullName evidence="7">Beta-hexosaminidase</fullName>
    </submittedName>
</protein>
<dbReference type="Gene3D" id="3.20.20.300">
    <property type="entry name" value="Glycoside hydrolase, family 3, N-terminal domain"/>
    <property type="match status" value="1"/>
</dbReference>
<evidence type="ECO:0000259" key="5">
    <source>
        <dbReference type="Pfam" id="PF00583"/>
    </source>
</evidence>
<dbReference type="Pfam" id="PF00583">
    <property type="entry name" value="Acetyltransf_1"/>
    <property type="match status" value="1"/>
</dbReference>
<dbReference type="GO" id="GO:0016747">
    <property type="term" value="F:acyltransferase activity, transferring groups other than amino-acyl groups"/>
    <property type="evidence" value="ECO:0007669"/>
    <property type="project" value="InterPro"/>
</dbReference>
<dbReference type="GO" id="GO:0005975">
    <property type="term" value="P:carbohydrate metabolic process"/>
    <property type="evidence" value="ECO:0007669"/>
    <property type="project" value="InterPro"/>
</dbReference>
<dbReference type="GO" id="GO:0009254">
    <property type="term" value="P:peptidoglycan turnover"/>
    <property type="evidence" value="ECO:0007669"/>
    <property type="project" value="TreeGrafter"/>
</dbReference>
<keyword evidence="8" id="KW-1185">Reference proteome</keyword>
<keyword evidence="2" id="KW-0378">Hydrolase</keyword>
<organism evidence="7 8">
    <name type="scientific">Cyphellophora attinorum</name>
    <dbReference type="NCBI Taxonomy" id="1664694"/>
    <lineage>
        <taxon>Eukaryota</taxon>
        <taxon>Fungi</taxon>
        <taxon>Dikarya</taxon>
        <taxon>Ascomycota</taxon>
        <taxon>Pezizomycotina</taxon>
        <taxon>Eurotiomycetes</taxon>
        <taxon>Chaetothyriomycetidae</taxon>
        <taxon>Chaetothyriales</taxon>
        <taxon>Cyphellophoraceae</taxon>
        <taxon>Cyphellophora</taxon>
    </lineage>
</organism>
<dbReference type="GeneID" id="28739006"/>
<feature type="domain" description="N-acetyltransferase" evidence="5">
    <location>
        <begin position="638"/>
        <end position="712"/>
    </location>
</feature>
<dbReference type="Gene3D" id="3.40.630.30">
    <property type="match status" value="1"/>
</dbReference>
<keyword evidence="3" id="KW-0325">Glycoprotein</keyword>
<proteinExistence type="inferred from homology"/>
<comment type="similarity">
    <text evidence="1">Belongs to the glycosyl hydrolase 3 family.</text>
</comment>
<dbReference type="GO" id="GO:0004553">
    <property type="term" value="F:hydrolase activity, hydrolyzing O-glycosyl compounds"/>
    <property type="evidence" value="ECO:0007669"/>
    <property type="project" value="InterPro"/>
</dbReference>
<evidence type="ECO:0000256" key="1">
    <source>
        <dbReference type="ARBA" id="ARBA00005336"/>
    </source>
</evidence>
<evidence type="ECO:0000256" key="3">
    <source>
        <dbReference type="ARBA" id="ARBA00023180"/>
    </source>
</evidence>
<dbReference type="Pfam" id="PF00933">
    <property type="entry name" value="Glyco_hydro_3"/>
    <property type="match status" value="1"/>
</dbReference>
<feature type="domain" description="Glycoside hydrolase family 3 N-terminal" evidence="6">
    <location>
        <begin position="17"/>
        <end position="340"/>
    </location>
</feature>
<dbReference type="InterPro" id="IPR036962">
    <property type="entry name" value="Glyco_hydro_3_N_sf"/>
</dbReference>
<evidence type="ECO:0000259" key="6">
    <source>
        <dbReference type="Pfam" id="PF00933"/>
    </source>
</evidence>
<dbReference type="SUPFAM" id="SSF55729">
    <property type="entry name" value="Acyl-CoA N-acyltransferases (Nat)"/>
    <property type="match status" value="1"/>
</dbReference>
<dbReference type="InterPro" id="IPR000182">
    <property type="entry name" value="GNAT_dom"/>
</dbReference>